<feature type="region of interest" description="Disordered" evidence="5">
    <location>
        <begin position="501"/>
        <end position="568"/>
    </location>
</feature>
<evidence type="ECO:0000256" key="5">
    <source>
        <dbReference type="SAM" id="MobiDB-lite"/>
    </source>
</evidence>
<feature type="region of interest" description="Disordered" evidence="5">
    <location>
        <begin position="619"/>
        <end position="802"/>
    </location>
</feature>
<feature type="region of interest" description="Disordered" evidence="5">
    <location>
        <begin position="194"/>
        <end position="226"/>
    </location>
</feature>
<evidence type="ECO:0000256" key="1">
    <source>
        <dbReference type="ARBA" id="ARBA00022860"/>
    </source>
</evidence>
<comment type="function">
    <text evidence="4">May be involved in cooperative interactions with calmodulins or calmodulin-like proteins. Recruits calmodulin proteins to microtubules, thus being a potential scaffold in cellular signaling and trafficking. May associate with nucleic acids and regulate gene expression at the transcriptional or post-transcriptional level.</text>
</comment>
<comment type="caution">
    <text evidence="7">The sequence shown here is derived from an EMBL/GenBank/DDBJ whole genome shotgun (WGS) entry which is preliminary data.</text>
</comment>
<dbReference type="SMART" id="SM00015">
    <property type="entry name" value="IQ"/>
    <property type="match status" value="3"/>
</dbReference>
<dbReference type="PANTHER" id="PTHR32295:SF154">
    <property type="entry name" value="PROTEIN IQ-DOMAIN 32"/>
    <property type="match status" value="1"/>
</dbReference>
<feature type="compositionally biased region" description="Polar residues" evidence="5">
    <location>
        <begin position="645"/>
        <end position="655"/>
    </location>
</feature>
<organism evidence="7 8">
    <name type="scientific">Escallonia rubra</name>
    <dbReference type="NCBI Taxonomy" id="112253"/>
    <lineage>
        <taxon>Eukaryota</taxon>
        <taxon>Viridiplantae</taxon>
        <taxon>Streptophyta</taxon>
        <taxon>Embryophyta</taxon>
        <taxon>Tracheophyta</taxon>
        <taxon>Spermatophyta</taxon>
        <taxon>Magnoliopsida</taxon>
        <taxon>eudicotyledons</taxon>
        <taxon>Gunneridae</taxon>
        <taxon>Pentapetalae</taxon>
        <taxon>asterids</taxon>
        <taxon>campanulids</taxon>
        <taxon>Escalloniales</taxon>
        <taxon>Escalloniaceae</taxon>
        <taxon>Escallonia</taxon>
    </lineage>
</organism>
<reference evidence="7" key="1">
    <citation type="submission" date="2022-12" db="EMBL/GenBank/DDBJ databases">
        <title>Draft genome assemblies for two species of Escallonia (Escalloniales).</title>
        <authorList>
            <person name="Chanderbali A."/>
            <person name="Dervinis C."/>
            <person name="Anghel I."/>
            <person name="Soltis D."/>
            <person name="Soltis P."/>
            <person name="Zapata F."/>
        </authorList>
    </citation>
    <scope>NUCLEOTIDE SEQUENCE</scope>
    <source>
        <strain evidence="7">UCBG92.1500</strain>
        <tissue evidence="7">Leaf</tissue>
    </source>
</reference>
<dbReference type="InterPro" id="IPR027417">
    <property type="entry name" value="P-loop_NTPase"/>
</dbReference>
<evidence type="ECO:0000256" key="3">
    <source>
        <dbReference type="ARBA" id="ARBA00024378"/>
    </source>
</evidence>
<feature type="compositionally biased region" description="Polar residues" evidence="5">
    <location>
        <begin position="516"/>
        <end position="527"/>
    </location>
</feature>
<dbReference type="AlphaFoldDB" id="A0AA88QKB3"/>
<accession>A0AA88QKB3</accession>
<dbReference type="Pfam" id="PF00612">
    <property type="entry name" value="IQ"/>
    <property type="match status" value="2"/>
</dbReference>
<proteinExistence type="inferred from homology"/>
<dbReference type="PROSITE" id="PS50096">
    <property type="entry name" value="IQ"/>
    <property type="match status" value="2"/>
</dbReference>
<dbReference type="InterPro" id="IPR000048">
    <property type="entry name" value="IQ_motif_EF-hand-BS"/>
</dbReference>
<evidence type="ECO:0000313" key="7">
    <source>
        <dbReference type="EMBL" id="KAK2971478.1"/>
    </source>
</evidence>
<dbReference type="GO" id="GO:0005516">
    <property type="term" value="F:calmodulin binding"/>
    <property type="evidence" value="ECO:0007669"/>
    <property type="project" value="UniProtKB-KW"/>
</dbReference>
<feature type="region of interest" description="Disordered" evidence="5">
    <location>
        <begin position="463"/>
        <end position="486"/>
    </location>
</feature>
<keyword evidence="1" id="KW-0112">Calmodulin-binding</keyword>
<evidence type="ECO:0000313" key="8">
    <source>
        <dbReference type="Proteomes" id="UP001187471"/>
    </source>
</evidence>
<keyword evidence="8" id="KW-1185">Reference proteome</keyword>
<dbReference type="Proteomes" id="UP001187471">
    <property type="component" value="Unassembled WGS sequence"/>
</dbReference>
<comment type="subunit">
    <text evidence="3">Binds to multiple calmodulin (CaM) in the presence of Ca(2+) and CaM-like proteins.</text>
</comment>
<feature type="region of interest" description="Disordered" evidence="5">
    <location>
        <begin position="20"/>
        <end position="44"/>
    </location>
</feature>
<sequence>MGRSGTTSCFKIITCASDSVDRDDLEPSPESKGSSDKRGWSFRKRSARHRVLSNTVISETASSGNKESPESATVNFQTQAKSATPEKAFEVQLTNEIPQFSTSVKSNLSETTIAAEDDAKYDANPDESVIVIIQAAVRGFLAQRELLKHKNVVKLQAAVRGHLVRRHAVGTLRCVQAIVKIQALVRARRARLSGEGSTTGEKLDEKHRKDNHSSEFLGKQNSGSKPQLTYTSIETLLSNKFARQLLDSVPRTERVNIRCDPLSSDSAWKWLERWMSASSPRSEQSPKPEMKIELHEQENVQHPENQVETVIASQGTNLISSTVEAAVPCLESSTKEEPMPSENEETLITSNADNFDIQACRPTLSLASHNLEQPQPENSTEKADSPSNQTVLSHFVPQVDPCSLPAKTELVAEQPKRSMKRSAPEQPETEGGRFGSRKASNPAFIAAQSKFKELGSTSVSARSISSSNQDFGVESSADTNSSVMDNAARSIETDVAENLVPHTSRVQVGSECGTELSISSTLDSPDQSEVGAGEAEHEYTVLEEGTGNPRSNESEEIEAKVEPTITETDLAYPTSVQLEKQDSVNGTNCPSFDPVVPVDSLQVVQKLEDNTSNLQIELESEAGHHQVSKSSPEASPRSLLAVPESQGTPSSQVSAKTKKTRMDKNGSNKKRKSLSAGKRSPINHNHDSGVRSSLEQLPKDHKTGKRRNSFGSPRPDQVDQEPRDSSSSSTLPSYMQATESAKAKAHAISSPRSSPDVLDKDFYIKKRHSLPGSNDRQGSPRIQRSTSQAQQSTKGNGTQPPH</sequence>
<dbReference type="PANTHER" id="PTHR32295">
    <property type="entry name" value="IQ-DOMAIN 5-RELATED"/>
    <property type="match status" value="1"/>
</dbReference>
<gene>
    <name evidence="7" type="ORF">RJ640_020884</name>
</gene>
<protein>
    <recommendedName>
        <fullName evidence="6">DUF4005 domain-containing protein</fullName>
    </recommendedName>
</protein>
<comment type="similarity">
    <text evidence="2">Belongs to the IQD family.</text>
</comment>
<name>A0AA88QKB3_9ASTE</name>
<feature type="region of interest" description="Disordered" evidence="5">
    <location>
        <begin position="412"/>
        <end position="441"/>
    </location>
</feature>
<evidence type="ECO:0000256" key="4">
    <source>
        <dbReference type="ARBA" id="ARBA00045534"/>
    </source>
</evidence>
<evidence type="ECO:0000256" key="2">
    <source>
        <dbReference type="ARBA" id="ARBA00024341"/>
    </source>
</evidence>
<evidence type="ECO:0000259" key="6">
    <source>
        <dbReference type="Pfam" id="PF13178"/>
    </source>
</evidence>
<feature type="region of interest" description="Disordered" evidence="5">
    <location>
        <begin position="53"/>
        <end position="72"/>
    </location>
</feature>
<dbReference type="Gene3D" id="1.20.5.190">
    <property type="match status" value="1"/>
</dbReference>
<feature type="compositionally biased region" description="Polar residues" evidence="5">
    <location>
        <begin position="771"/>
        <end position="802"/>
    </location>
</feature>
<feature type="domain" description="DUF4005" evidence="6">
    <location>
        <begin position="724"/>
        <end position="793"/>
    </location>
</feature>
<feature type="compositionally biased region" description="Basic and acidic residues" evidence="5">
    <location>
        <begin position="201"/>
        <end position="213"/>
    </location>
</feature>
<dbReference type="InterPro" id="IPR025064">
    <property type="entry name" value="DUF4005"/>
</dbReference>
<dbReference type="EMBL" id="JAVXUO010002582">
    <property type="protein sequence ID" value="KAK2971478.1"/>
    <property type="molecule type" value="Genomic_DNA"/>
</dbReference>
<dbReference type="SUPFAM" id="SSF52540">
    <property type="entry name" value="P-loop containing nucleoside triphosphate hydrolases"/>
    <property type="match status" value="1"/>
</dbReference>
<feature type="non-terminal residue" evidence="7">
    <location>
        <position position="1"/>
    </location>
</feature>
<feature type="compositionally biased region" description="Polar residues" evidence="5">
    <location>
        <begin position="730"/>
        <end position="739"/>
    </location>
</feature>
<dbReference type="Pfam" id="PF13178">
    <property type="entry name" value="DUF4005"/>
    <property type="match status" value="1"/>
</dbReference>